<evidence type="ECO:0000313" key="2">
    <source>
        <dbReference type="EMBL" id="SES98984.1"/>
    </source>
</evidence>
<keyword evidence="1" id="KW-0472">Membrane</keyword>
<feature type="transmembrane region" description="Helical" evidence="1">
    <location>
        <begin position="379"/>
        <end position="398"/>
    </location>
</feature>
<dbReference type="RefSeq" id="WP_092360498.1">
    <property type="nucleotide sequence ID" value="NZ_CABJCG010000001.1"/>
</dbReference>
<dbReference type="AlphaFoldDB" id="A0A1I0AX04"/>
<dbReference type="EMBL" id="FOIM01000001">
    <property type="protein sequence ID" value="SES98984.1"/>
    <property type="molecule type" value="Genomic_DNA"/>
</dbReference>
<reference evidence="3" key="1">
    <citation type="submission" date="2016-10" db="EMBL/GenBank/DDBJ databases">
        <authorList>
            <person name="Varghese N."/>
            <person name="Submissions S."/>
        </authorList>
    </citation>
    <scope>NUCLEOTIDE SEQUENCE [LARGE SCALE GENOMIC DNA]</scope>
    <source>
        <strain evidence="3">NLAE-zl-G277</strain>
    </source>
</reference>
<feature type="transmembrane region" description="Helical" evidence="1">
    <location>
        <begin position="93"/>
        <end position="112"/>
    </location>
</feature>
<sequence length="492" mass="53503">MADKKTVKEKGSSLQYVHIAVSIILMFGFGYLPPFSTVTPVGMRLLGIFLGVIYGYSTCDIIWPSLVAIIAFGLSGYPANMAAGVTSMMGSSLVFQVITQYFTAGAIVIYGVGRWFVRKTLSQKVFMGRPLLYTWCFMFVFMWSCIVLETIPMFLLLYGIWNDIADSCDYEKDSTFRYYGFGGILVSLLLGVSMMPYKSWQLGLATSWANVTGVKINLGQMLCCTSIIGTIVITAYVFLGAKLFQVDFSAMKAFDVNKLGEESKILRPRAKRIMAVYFVTVLLSLYAGTFSGTALTNFIEKTLTVSGLFCLCTAILLIIPGGEKDGKPAIIFNDIKHSDAAVSWPVIFMCAVTIPLASALTTEATGILPWLSDVFTPVFAGRSPIFIMILTIVLMVFLTNVGSNIALGNAMIPVISPFILASGVNPMFFGCALVYAANIGIFLPGSSAPASIFHGRSEIPNVKLRNKATMLGIGLHTLVSCVVWTLAFLITN</sequence>
<protein>
    <submittedName>
        <fullName evidence="2">Di-and tricarboxylate transporter</fullName>
    </submittedName>
</protein>
<keyword evidence="1" id="KW-0812">Transmembrane</keyword>
<gene>
    <name evidence="2" type="ORF">SAMN05216313_101245</name>
</gene>
<dbReference type="STRING" id="460384.SAMN05216313_101245"/>
<feature type="transmembrane region" description="Helical" evidence="1">
    <location>
        <begin position="132"/>
        <end position="157"/>
    </location>
</feature>
<dbReference type="GeneID" id="93278625"/>
<evidence type="ECO:0000256" key="1">
    <source>
        <dbReference type="SAM" id="Phobius"/>
    </source>
</evidence>
<keyword evidence="1" id="KW-1133">Transmembrane helix</keyword>
<keyword evidence="3" id="KW-1185">Reference proteome</keyword>
<feature type="transmembrane region" description="Helical" evidence="1">
    <location>
        <begin position="302"/>
        <end position="319"/>
    </location>
</feature>
<evidence type="ECO:0000313" key="3">
    <source>
        <dbReference type="Proteomes" id="UP000198508"/>
    </source>
</evidence>
<feature type="transmembrane region" description="Helical" evidence="1">
    <location>
        <begin position="178"/>
        <end position="197"/>
    </location>
</feature>
<feature type="transmembrane region" description="Helical" evidence="1">
    <location>
        <begin position="468"/>
        <end position="490"/>
    </location>
</feature>
<feature type="transmembrane region" description="Helical" evidence="1">
    <location>
        <begin position="340"/>
        <end position="359"/>
    </location>
</feature>
<accession>A0A1I0AX04</accession>
<organism evidence="2 3">
    <name type="scientific">Enterocloster lavalensis</name>
    <dbReference type="NCBI Taxonomy" id="460384"/>
    <lineage>
        <taxon>Bacteria</taxon>
        <taxon>Bacillati</taxon>
        <taxon>Bacillota</taxon>
        <taxon>Clostridia</taxon>
        <taxon>Lachnospirales</taxon>
        <taxon>Lachnospiraceae</taxon>
        <taxon>Enterocloster</taxon>
    </lineage>
</organism>
<proteinExistence type="predicted"/>
<dbReference type="Proteomes" id="UP000198508">
    <property type="component" value="Unassembled WGS sequence"/>
</dbReference>
<feature type="transmembrane region" description="Helical" evidence="1">
    <location>
        <begin position="12"/>
        <end position="33"/>
    </location>
</feature>
<feature type="transmembrane region" description="Helical" evidence="1">
    <location>
        <begin position="274"/>
        <end position="296"/>
    </location>
</feature>
<feature type="transmembrane region" description="Helical" evidence="1">
    <location>
        <begin position="217"/>
        <end position="239"/>
    </location>
</feature>
<feature type="transmembrane region" description="Helical" evidence="1">
    <location>
        <begin position="45"/>
        <end position="72"/>
    </location>
</feature>
<name>A0A1I0AX04_9FIRM</name>